<keyword evidence="5 8" id="KW-0812">Transmembrane</keyword>
<feature type="transmembrane region" description="Helical" evidence="8">
    <location>
        <begin position="42"/>
        <end position="62"/>
    </location>
</feature>
<dbReference type="InterPro" id="IPR002549">
    <property type="entry name" value="AI-2E-like"/>
</dbReference>
<sequence>MITPRAFARSRRRRSVAAHPAVEPDIVVSADREKPVFTIRSFRIGFFGALGVLAALVLGGLLVQLGTVLTYIFVAVFFALGLDPLVSWLESKRLPRPLAITAVFAAVVLLFAGLLVYIIPILVEQLTLFVTSAPQIVTDIASQKWVLDLEQQLRGVVDIDELIRSVQTFIGNPNNLLSLGGGLIAVGTGIATGVTGAAIVLILTLYFLASLRSMKAVAYRFAPASHRAKAHEVGDEITGAVGRYVVGQVSLAGVNGVLTFILLLVIGGPVPALLACVAFLGSLIPLVGTLSAAVIISLACLLASPLTALIAAIYYLVYMQVEAYILSPRIMNRAVSVPGAVVVIAAVGGGTIAGVLGALVAIPVAASVIIVVQKVVFPRQDAK</sequence>
<dbReference type="PANTHER" id="PTHR21716">
    <property type="entry name" value="TRANSMEMBRANE PROTEIN"/>
    <property type="match status" value="1"/>
</dbReference>
<evidence type="ECO:0000256" key="8">
    <source>
        <dbReference type="SAM" id="Phobius"/>
    </source>
</evidence>
<comment type="subcellular location">
    <subcellularLocation>
        <location evidence="1">Cell membrane</location>
        <topology evidence="1">Multi-pass membrane protein</topology>
    </subcellularLocation>
</comment>
<dbReference type="PATRIC" id="fig|33888.3.peg.968"/>
<comment type="similarity">
    <text evidence="2">Belongs to the autoinducer-2 exporter (AI-2E) (TC 2.A.86) family.</text>
</comment>
<name>A0A160KR14_9MICO</name>
<dbReference type="RefSeq" id="WP_084415820.1">
    <property type="nucleotide sequence ID" value="NZ_CP015515.1"/>
</dbReference>
<dbReference type="EMBL" id="CP015515">
    <property type="protein sequence ID" value="AND16026.1"/>
    <property type="molecule type" value="Genomic_DNA"/>
</dbReference>
<evidence type="ECO:0000256" key="7">
    <source>
        <dbReference type="ARBA" id="ARBA00023136"/>
    </source>
</evidence>
<reference evidence="9 10" key="1">
    <citation type="submission" date="2016-05" db="EMBL/GenBank/DDBJ databases">
        <title>Complete genome sequence of Rathayibacter tritici NCPPB 1953.</title>
        <authorList>
            <person name="Park J."/>
            <person name="Lee H.-H."/>
            <person name="Lee S.-W."/>
            <person name="Seo Y.-S."/>
        </authorList>
    </citation>
    <scope>NUCLEOTIDE SEQUENCE [LARGE SCALE GENOMIC DNA]</scope>
    <source>
        <strain evidence="9 10">NCPPB 1953</strain>
    </source>
</reference>
<evidence type="ECO:0000256" key="3">
    <source>
        <dbReference type="ARBA" id="ARBA00022448"/>
    </source>
</evidence>
<keyword evidence="10" id="KW-1185">Reference proteome</keyword>
<dbReference type="STRING" id="33888.A6122_0873"/>
<evidence type="ECO:0000256" key="1">
    <source>
        <dbReference type="ARBA" id="ARBA00004651"/>
    </source>
</evidence>
<dbReference type="OrthoDB" id="4016357at2"/>
<evidence type="ECO:0000256" key="2">
    <source>
        <dbReference type="ARBA" id="ARBA00009773"/>
    </source>
</evidence>
<keyword evidence="4" id="KW-1003">Cell membrane</keyword>
<feature type="transmembrane region" description="Helical" evidence="8">
    <location>
        <begin position="330"/>
        <end position="349"/>
    </location>
</feature>
<feature type="transmembrane region" description="Helical" evidence="8">
    <location>
        <begin position="257"/>
        <end position="284"/>
    </location>
</feature>
<dbReference type="KEGG" id="rtn:A6122_0873"/>
<evidence type="ECO:0000256" key="6">
    <source>
        <dbReference type="ARBA" id="ARBA00022989"/>
    </source>
</evidence>
<dbReference type="AlphaFoldDB" id="A0A160KR14"/>
<feature type="transmembrane region" description="Helical" evidence="8">
    <location>
        <begin position="355"/>
        <end position="377"/>
    </location>
</feature>
<evidence type="ECO:0000256" key="5">
    <source>
        <dbReference type="ARBA" id="ARBA00022692"/>
    </source>
</evidence>
<dbReference type="PANTHER" id="PTHR21716:SF53">
    <property type="entry name" value="PERMEASE PERM-RELATED"/>
    <property type="match status" value="1"/>
</dbReference>
<accession>A0A160KR14</accession>
<dbReference type="Proteomes" id="UP000077071">
    <property type="component" value="Chromosome"/>
</dbReference>
<proteinExistence type="inferred from homology"/>
<feature type="transmembrane region" description="Helical" evidence="8">
    <location>
        <begin position="290"/>
        <end position="318"/>
    </location>
</feature>
<evidence type="ECO:0000256" key="4">
    <source>
        <dbReference type="ARBA" id="ARBA00022475"/>
    </source>
</evidence>
<feature type="transmembrane region" description="Helical" evidence="8">
    <location>
        <begin position="98"/>
        <end position="123"/>
    </location>
</feature>
<feature type="transmembrane region" description="Helical" evidence="8">
    <location>
        <begin position="183"/>
        <end position="209"/>
    </location>
</feature>
<organism evidence="9 10">
    <name type="scientific">Rathayibacter tritici</name>
    <dbReference type="NCBI Taxonomy" id="33888"/>
    <lineage>
        <taxon>Bacteria</taxon>
        <taxon>Bacillati</taxon>
        <taxon>Actinomycetota</taxon>
        <taxon>Actinomycetes</taxon>
        <taxon>Micrococcales</taxon>
        <taxon>Microbacteriaceae</taxon>
        <taxon>Rathayibacter</taxon>
    </lineage>
</organism>
<dbReference type="GO" id="GO:0005886">
    <property type="term" value="C:plasma membrane"/>
    <property type="evidence" value="ECO:0007669"/>
    <property type="project" value="UniProtKB-SubCell"/>
</dbReference>
<gene>
    <name evidence="9" type="ORF">A6122_0873</name>
</gene>
<evidence type="ECO:0000313" key="10">
    <source>
        <dbReference type="Proteomes" id="UP000077071"/>
    </source>
</evidence>
<evidence type="ECO:0000313" key="9">
    <source>
        <dbReference type="EMBL" id="AND16026.1"/>
    </source>
</evidence>
<protein>
    <submittedName>
        <fullName evidence="9">AI-2E family transporter</fullName>
    </submittedName>
</protein>
<feature type="transmembrane region" description="Helical" evidence="8">
    <location>
        <begin position="68"/>
        <end position="86"/>
    </location>
</feature>
<keyword evidence="7 8" id="KW-0472">Membrane</keyword>
<dbReference type="Pfam" id="PF01594">
    <property type="entry name" value="AI-2E_transport"/>
    <property type="match status" value="1"/>
</dbReference>
<keyword evidence="3" id="KW-0813">Transport</keyword>
<dbReference type="GO" id="GO:0055085">
    <property type="term" value="P:transmembrane transport"/>
    <property type="evidence" value="ECO:0007669"/>
    <property type="project" value="TreeGrafter"/>
</dbReference>
<keyword evidence="6 8" id="KW-1133">Transmembrane helix</keyword>